<dbReference type="Gene3D" id="2.70.150.10">
    <property type="entry name" value="Calcium-transporting ATPase, cytoplasmic transduction domain A"/>
    <property type="match status" value="1"/>
</dbReference>
<dbReference type="GO" id="GO:0005524">
    <property type="term" value="F:ATP binding"/>
    <property type="evidence" value="ECO:0007669"/>
    <property type="project" value="UniProtKB-KW"/>
</dbReference>
<keyword evidence="11 13" id="KW-1133">Transmembrane helix</keyword>
<dbReference type="GO" id="GO:0031902">
    <property type="term" value="C:late endosome membrane"/>
    <property type="evidence" value="ECO:0007669"/>
    <property type="project" value="UniProtKB-SubCell"/>
</dbReference>
<dbReference type="Pfam" id="PF13246">
    <property type="entry name" value="Cation_ATPase"/>
    <property type="match status" value="1"/>
</dbReference>
<feature type="domain" description="P-type ATPase A" evidence="14">
    <location>
        <begin position="21"/>
        <end position="131"/>
    </location>
</feature>
<dbReference type="PANTHER" id="PTHR45630">
    <property type="entry name" value="CATION-TRANSPORTING ATPASE-RELATED"/>
    <property type="match status" value="1"/>
</dbReference>
<keyword evidence="8" id="KW-0067">ATP-binding</keyword>
<dbReference type="PRINTS" id="PR00119">
    <property type="entry name" value="CATATPASE"/>
</dbReference>
<dbReference type="OrthoDB" id="48943at2759"/>
<protein>
    <submittedName>
        <fullName evidence="15">AT132 ATPase</fullName>
    </submittedName>
</protein>
<dbReference type="Pfam" id="PF00122">
    <property type="entry name" value="E1-E2_ATPase"/>
    <property type="match status" value="1"/>
</dbReference>
<dbReference type="FunFam" id="1.20.1110.10:FF:000023">
    <property type="entry name" value="Cation-transporting ATPase"/>
    <property type="match status" value="1"/>
</dbReference>
<organism evidence="15 16">
    <name type="scientific">Pomatostomus ruficeps</name>
    <name type="common">Chestnut-crowned babbler</name>
    <dbReference type="NCBI Taxonomy" id="9176"/>
    <lineage>
        <taxon>Eukaryota</taxon>
        <taxon>Metazoa</taxon>
        <taxon>Chordata</taxon>
        <taxon>Craniata</taxon>
        <taxon>Vertebrata</taxon>
        <taxon>Euteleostomi</taxon>
        <taxon>Archelosauria</taxon>
        <taxon>Archosauria</taxon>
        <taxon>Dinosauria</taxon>
        <taxon>Saurischia</taxon>
        <taxon>Theropoda</taxon>
        <taxon>Coelurosauria</taxon>
        <taxon>Aves</taxon>
        <taxon>Neognathae</taxon>
        <taxon>Neoaves</taxon>
        <taxon>Telluraves</taxon>
        <taxon>Australaves</taxon>
        <taxon>Passeriformes</taxon>
        <taxon>Sylvioidea</taxon>
        <taxon>Timaliidae</taxon>
        <taxon>Pomatostomus</taxon>
    </lineage>
</organism>
<dbReference type="InterPro" id="IPR036412">
    <property type="entry name" value="HAD-like_sf"/>
</dbReference>
<dbReference type="SFLD" id="SFLDF00027">
    <property type="entry name" value="p-type_atpase"/>
    <property type="match status" value="1"/>
</dbReference>
<dbReference type="AlphaFoldDB" id="A0A7L2TDQ7"/>
<feature type="transmembrane region" description="Helical" evidence="13">
    <location>
        <begin position="725"/>
        <end position="748"/>
    </location>
</feature>
<evidence type="ECO:0000256" key="1">
    <source>
        <dbReference type="ARBA" id="ARBA00004107"/>
    </source>
</evidence>
<dbReference type="PANTHER" id="PTHR45630:SF2">
    <property type="entry name" value="POLYAMINE-TRANSPORTING ATPASE 13A2"/>
    <property type="match status" value="1"/>
</dbReference>
<feature type="transmembrane region" description="Helical" evidence="13">
    <location>
        <begin position="182"/>
        <end position="205"/>
    </location>
</feature>
<dbReference type="Proteomes" id="UP000583496">
    <property type="component" value="Unassembled WGS sequence"/>
</dbReference>
<dbReference type="InterPro" id="IPR044492">
    <property type="entry name" value="P_typ_ATPase_HD_dom"/>
</dbReference>
<keyword evidence="12 13" id="KW-0472">Membrane</keyword>
<dbReference type="GO" id="GO:0046872">
    <property type="term" value="F:metal ion binding"/>
    <property type="evidence" value="ECO:0007669"/>
    <property type="project" value="UniProtKB-KW"/>
</dbReference>
<evidence type="ECO:0000256" key="6">
    <source>
        <dbReference type="ARBA" id="ARBA00022741"/>
    </source>
</evidence>
<keyword evidence="9" id="KW-0460">Magnesium</keyword>
<reference evidence="15 16" key="1">
    <citation type="submission" date="2019-09" db="EMBL/GenBank/DDBJ databases">
        <title>Bird 10,000 Genomes (B10K) Project - Family phase.</title>
        <authorList>
            <person name="Zhang G."/>
        </authorList>
    </citation>
    <scope>NUCLEOTIDE SEQUENCE [LARGE SCALE GENOMIC DNA]</scope>
    <source>
        <strain evidence="15">B10K-DU-002-71</strain>
        <tissue evidence="15">Muscle</tissue>
    </source>
</reference>
<evidence type="ECO:0000256" key="3">
    <source>
        <dbReference type="ARBA" id="ARBA00022553"/>
    </source>
</evidence>
<dbReference type="SFLD" id="SFLDG00002">
    <property type="entry name" value="C1.7:_P-type_atpase_like"/>
    <property type="match status" value="1"/>
</dbReference>
<keyword evidence="3" id="KW-0597">Phosphoprotein</keyword>
<keyword evidence="4 13" id="KW-0812">Transmembrane</keyword>
<dbReference type="GO" id="GO:0140358">
    <property type="term" value="F:P-type transmembrane transporter activity"/>
    <property type="evidence" value="ECO:0007669"/>
    <property type="project" value="InterPro"/>
</dbReference>
<dbReference type="EMBL" id="VYZT01029259">
    <property type="protein sequence ID" value="NXS31546.1"/>
    <property type="molecule type" value="Genomic_DNA"/>
</dbReference>
<dbReference type="SUPFAM" id="SSF81665">
    <property type="entry name" value="Calcium ATPase, transmembrane domain M"/>
    <property type="match status" value="1"/>
</dbReference>
<dbReference type="FunFam" id="3.40.50.1000:FF:000045">
    <property type="entry name" value="Cation-transporting ATPase"/>
    <property type="match status" value="1"/>
</dbReference>
<sequence length="911" mass="99413">QQSSTLRNMARLSVGVRVRCPGGEELALSSAELVPGDCIRLPADGTLLPCDAALLTGECVVNESLLTGESVPVMKTPLPAGGAAYSPEEHRRHTLFCGTQVIQAKAYAGGDVLAVVTRTGFCTAKGDLISSILYPKPVSFKFYKDAVKFVLFLAVLAFIGTVYSVLILVRNQVPVGQIVIRALDLVTVIVPPALPAAMTVGTIYAQNRLKKLGIFCISPPRINLCGKLRLVCFDKTGTLTEEGLDVWGVVPLDGQRFLPIVHEPRRLPAGALLHALAACHTVSPLRGQLLGDPVDLKMLESTGWRLEMVEEEDEEGELPALQQFGMKVLAVVKPPPEEEQPQDRKHRCPVGILRRFPFSSSLQRMSVLAKLPGDPSAHAFVKGAPEMVASLCRKETVPPDFSQMLRHYTSDGFRVLALACKAVGAVATLEEALQLPRDSVESDLTFLGFLVMKNVLKPESAPVIQVLRSANIRPVMVTGDNMLTALQVARGCRMVEPPEPVVFVTASPPARGKPATLRFVPAERAQGEEPPEAPQPRDGSSAPAWNCHLALNGKSFQVVCEHFPELLPRILLRATVFARMLPEQKTQLVCSLQELNYCVGMCGDGANDCGALRAADVGISLSEAEASVASPFTSRVATIECVPRVIREGRCSLVTSFGVFKYMALYSLVQFVSVLLLYTINTNLSDFQFLFFDLVITTTVAVLMGRTGPAPALGTRRPQGALISVLVLGSLLLQTALLVAVQVLSYFITVSQSWYVPLNSTVTAPQNLPNYENTVLFCVSGFQYLILAVAMSKGYPFREPLYTNVLFLLVLIVLFGLMTWLTLYPLGFPKSLLKLKPIEDFSFKLLLLGIAALNFFAAFVLETALDHGLLGCFRRLRRKKASKKLFKRLEKELRQQQPGWPPLEQPLFATP</sequence>
<dbReference type="GO" id="GO:0016243">
    <property type="term" value="P:regulation of autophagosome size"/>
    <property type="evidence" value="ECO:0007669"/>
    <property type="project" value="TreeGrafter"/>
</dbReference>
<dbReference type="FunFam" id="3.40.1110.10:FF:000026">
    <property type="entry name" value="Cation-transporting ATPase"/>
    <property type="match status" value="1"/>
</dbReference>
<keyword evidence="10" id="KW-1278">Translocase</keyword>
<evidence type="ECO:0000259" key="14">
    <source>
        <dbReference type="Pfam" id="PF00122"/>
    </source>
</evidence>
<evidence type="ECO:0000256" key="12">
    <source>
        <dbReference type="ARBA" id="ARBA00023136"/>
    </source>
</evidence>
<comment type="similarity">
    <text evidence="2">Belongs to the cation transport ATPase (P-type) (TC 3.A.3) family. Type V subfamily.</text>
</comment>
<name>A0A7L2TDQ7_POMRU</name>
<dbReference type="InterPro" id="IPR008250">
    <property type="entry name" value="ATPase_P-typ_transduc_dom_A_sf"/>
</dbReference>
<dbReference type="SUPFAM" id="SSF56784">
    <property type="entry name" value="HAD-like"/>
    <property type="match status" value="1"/>
</dbReference>
<evidence type="ECO:0000313" key="16">
    <source>
        <dbReference type="Proteomes" id="UP000583496"/>
    </source>
</evidence>
<evidence type="ECO:0000256" key="11">
    <source>
        <dbReference type="ARBA" id="ARBA00022989"/>
    </source>
</evidence>
<keyword evidence="5" id="KW-0479">Metal-binding</keyword>
<feature type="transmembrane region" description="Helical" evidence="13">
    <location>
        <begin position="774"/>
        <end position="792"/>
    </location>
</feature>
<dbReference type="InterPro" id="IPR023298">
    <property type="entry name" value="ATPase_P-typ_TM_dom_sf"/>
</dbReference>
<dbReference type="Gene3D" id="3.40.50.1000">
    <property type="entry name" value="HAD superfamily/HAD-like"/>
    <property type="match status" value="1"/>
</dbReference>
<dbReference type="GO" id="GO:0006874">
    <property type="term" value="P:intracellular calcium ion homeostasis"/>
    <property type="evidence" value="ECO:0007669"/>
    <property type="project" value="TreeGrafter"/>
</dbReference>
<dbReference type="GO" id="GO:0061909">
    <property type="term" value="P:autophagosome-lysosome fusion"/>
    <property type="evidence" value="ECO:0007669"/>
    <property type="project" value="TreeGrafter"/>
</dbReference>
<dbReference type="InterPro" id="IPR059000">
    <property type="entry name" value="ATPase_P-type_domA"/>
</dbReference>
<gene>
    <name evidence="15" type="primary">Atp13a2</name>
    <name evidence="15" type="ORF">POSRUF_R01099</name>
</gene>
<dbReference type="Gene3D" id="3.40.1110.10">
    <property type="entry name" value="Calcium-transporting ATPase, cytoplasmic domain N"/>
    <property type="match status" value="1"/>
</dbReference>
<feature type="non-terminal residue" evidence="15">
    <location>
        <position position="1"/>
    </location>
</feature>
<dbReference type="PROSITE" id="PS00154">
    <property type="entry name" value="ATPASE_E1_E2"/>
    <property type="match status" value="1"/>
</dbReference>
<evidence type="ECO:0000256" key="9">
    <source>
        <dbReference type="ARBA" id="ARBA00022842"/>
    </source>
</evidence>
<evidence type="ECO:0000313" key="15">
    <source>
        <dbReference type="EMBL" id="NXS31546.1"/>
    </source>
</evidence>
<feature type="transmembrane region" description="Helical" evidence="13">
    <location>
        <begin position="804"/>
        <end position="826"/>
    </location>
</feature>
<evidence type="ECO:0000256" key="8">
    <source>
        <dbReference type="ARBA" id="ARBA00022840"/>
    </source>
</evidence>
<evidence type="ECO:0000256" key="10">
    <source>
        <dbReference type="ARBA" id="ARBA00022967"/>
    </source>
</evidence>
<feature type="transmembrane region" description="Helical" evidence="13">
    <location>
        <begin position="846"/>
        <end position="873"/>
    </location>
</feature>
<evidence type="ECO:0000256" key="5">
    <source>
        <dbReference type="ARBA" id="ARBA00022723"/>
    </source>
</evidence>
<accession>A0A7L2TDQ7</accession>
<feature type="transmembrane region" description="Helical" evidence="13">
    <location>
        <begin position="662"/>
        <end position="681"/>
    </location>
</feature>
<dbReference type="GO" id="GO:0015203">
    <property type="term" value="F:polyamine transmembrane transporter activity"/>
    <property type="evidence" value="ECO:0007669"/>
    <property type="project" value="TreeGrafter"/>
</dbReference>
<dbReference type="InterPro" id="IPR023214">
    <property type="entry name" value="HAD_sf"/>
</dbReference>
<dbReference type="InterPro" id="IPR023299">
    <property type="entry name" value="ATPase_P-typ_cyto_dom_N"/>
</dbReference>
<dbReference type="InterPro" id="IPR001757">
    <property type="entry name" value="P_typ_ATPase"/>
</dbReference>
<keyword evidence="6" id="KW-0547">Nucleotide-binding</keyword>
<comment type="subcellular location">
    <subcellularLocation>
        <location evidence="1">Late endosome membrane</location>
        <topology evidence="1">Multi-pass membrane protein</topology>
    </subcellularLocation>
</comment>
<dbReference type="GO" id="GO:0010821">
    <property type="term" value="P:regulation of mitochondrion organization"/>
    <property type="evidence" value="ECO:0007669"/>
    <property type="project" value="TreeGrafter"/>
</dbReference>
<comment type="caution">
    <text evidence="15">The sequence shown here is derived from an EMBL/GenBank/DDBJ whole genome shotgun (WGS) entry which is preliminary data.</text>
</comment>
<keyword evidence="7" id="KW-0967">Endosome</keyword>
<dbReference type="GO" id="GO:0019829">
    <property type="term" value="F:ATPase-coupled monoatomic cation transmembrane transporter activity"/>
    <property type="evidence" value="ECO:0007669"/>
    <property type="project" value="TreeGrafter"/>
</dbReference>
<keyword evidence="16" id="KW-1185">Reference proteome</keyword>
<dbReference type="GO" id="GO:0016887">
    <property type="term" value="F:ATP hydrolysis activity"/>
    <property type="evidence" value="ECO:0007669"/>
    <property type="project" value="InterPro"/>
</dbReference>
<evidence type="ECO:0000256" key="13">
    <source>
        <dbReference type="SAM" id="Phobius"/>
    </source>
</evidence>
<feature type="transmembrane region" description="Helical" evidence="13">
    <location>
        <begin position="149"/>
        <end position="170"/>
    </location>
</feature>
<proteinExistence type="inferred from homology"/>
<dbReference type="InterPro" id="IPR018303">
    <property type="entry name" value="ATPase_P-typ_P_site"/>
</dbReference>
<evidence type="ECO:0000256" key="4">
    <source>
        <dbReference type="ARBA" id="ARBA00022692"/>
    </source>
</evidence>
<dbReference type="InterPro" id="IPR006544">
    <property type="entry name" value="P-type_TPase_V"/>
</dbReference>
<feature type="non-terminal residue" evidence="15">
    <location>
        <position position="911"/>
    </location>
</feature>
<evidence type="ECO:0000256" key="2">
    <source>
        <dbReference type="ARBA" id="ARBA00006000"/>
    </source>
</evidence>
<dbReference type="SUPFAM" id="SSF81653">
    <property type="entry name" value="Calcium ATPase, transduction domain A"/>
    <property type="match status" value="1"/>
</dbReference>
<dbReference type="SUPFAM" id="SSF81660">
    <property type="entry name" value="Metal cation-transporting ATPase, ATP-binding domain N"/>
    <property type="match status" value="1"/>
</dbReference>
<evidence type="ECO:0000256" key="7">
    <source>
        <dbReference type="ARBA" id="ARBA00022753"/>
    </source>
</evidence>
<dbReference type="NCBIfam" id="TIGR01494">
    <property type="entry name" value="ATPase_P-type"/>
    <property type="match status" value="2"/>
</dbReference>
<feature type="transmembrane region" description="Helical" evidence="13">
    <location>
        <begin position="687"/>
        <end position="704"/>
    </location>
</feature>
<dbReference type="NCBIfam" id="TIGR01657">
    <property type="entry name" value="P-ATPase-V"/>
    <property type="match status" value="1"/>
</dbReference>
<dbReference type="SFLD" id="SFLDS00003">
    <property type="entry name" value="Haloacid_Dehalogenase"/>
    <property type="match status" value="1"/>
</dbReference>